<name>A0AAD6HH34_9EURO</name>
<sequence length="359" mass="40605">MTVPDTHHGNGNAPTRPKRILLVSLPRTASNLLLKVLNIPAQPNVTTNEKGGYFFYPAFVDVARSGYTEMPSEEWTATQKEEVRAIYQSCFDSLDKCAVEANEAGKTIFMKEHASWLFCPASFQKMVTGVHDEEFFNAFRVKMPENFGPSTYSLSNETIFSDEYLRSWQMVFIIRHPALAWPSYWRAMLKFSQEGIIDNAGLQRTTRTSMAMRWSRVLYDWYMEQGNGVVPPPILDAYDLINNRDAVVTFCTKIGLDPNALQFEWDAQQNDQNWASDKAKAKAGNDVEGGHIRAANIMLSTLTHSSGVVKNKTPENVDIDAELVKWKAEFGDEIAKSIETSVAESMPDYEYLKARRLLA</sequence>
<evidence type="ECO:0008006" key="3">
    <source>
        <dbReference type="Google" id="ProtNLM"/>
    </source>
</evidence>
<dbReference type="PANTHER" id="PTHR48419">
    <property type="entry name" value="SULFOTRANSFERASE DOMAIN-CONTAINING PROTEIN"/>
    <property type="match status" value="1"/>
</dbReference>
<protein>
    <recommendedName>
        <fullName evidence="3">Sulfotransferase domain-containing protein</fullName>
    </recommendedName>
</protein>
<evidence type="ECO:0000313" key="1">
    <source>
        <dbReference type="EMBL" id="KAJ5716506.1"/>
    </source>
</evidence>
<dbReference type="AlphaFoldDB" id="A0AAD6HH34"/>
<dbReference type="InterPro" id="IPR053226">
    <property type="entry name" value="Pyrrolopyrazine_biosynth_F"/>
</dbReference>
<organism evidence="1 2">
    <name type="scientific">Penicillium malachiteum</name>
    <dbReference type="NCBI Taxonomy" id="1324776"/>
    <lineage>
        <taxon>Eukaryota</taxon>
        <taxon>Fungi</taxon>
        <taxon>Dikarya</taxon>
        <taxon>Ascomycota</taxon>
        <taxon>Pezizomycotina</taxon>
        <taxon>Eurotiomycetes</taxon>
        <taxon>Eurotiomycetidae</taxon>
        <taxon>Eurotiales</taxon>
        <taxon>Aspergillaceae</taxon>
        <taxon>Penicillium</taxon>
    </lineage>
</organism>
<keyword evidence="2" id="KW-1185">Reference proteome</keyword>
<evidence type="ECO:0000313" key="2">
    <source>
        <dbReference type="Proteomes" id="UP001215712"/>
    </source>
</evidence>
<dbReference type="PANTHER" id="PTHR48419:SF1">
    <property type="entry name" value="SULFOTRANSFERASE DOMAIN-CONTAINING PROTEIN"/>
    <property type="match status" value="1"/>
</dbReference>
<dbReference type="Gene3D" id="3.40.50.300">
    <property type="entry name" value="P-loop containing nucleotide triphosphate hydrolases"/>
    <property type="match status" value="1"/>
</dbReference>
<dbReference type="Proteomes" id="UP001215712">
    <property type="component" value="Unassembled WGS sequence"/>
</dbReference>
<proteinExistence type="predicted"/>
<dbReference type="InterPro" id="IPR027417">
    <property type="entry name" value="P-loop_NTPase"/>
</dbReference>
<dbReference type="EMBL" id="JAQJAN010000012">
    <property type="protein sequence ID" value="KAJ5716506.1"/>
    <property type="molecule type" value="Genomic_DNA"/>
</dbReference>
<gene>
    <name evidence="1" type="ORF">N7493_008417</name>
</gene>
<reference evidence="1" key="1">
    <citation type="journal article" date="2023" name="IMA Fungus">
        <title>Comparative genomic study of the Penicillium genus elucidates a diverse pangenome and 15 lateral gene transfer events.</title>
        <authorList>
            <person name="Petersen C."/>
            <person name="Sorensen T."/>
            <person name="Nielsen M.R."/>
            <person name="Sondergaard T.E."/>
            <person name="Sorensen J.L."/>
            <person name="Fitzpatrick D.A."/>
            <person name="Frisvad J.C."/>
            <person name="Nielsen K.L."/>
        </authorList>
    </citation>
    <scope>NUCLEOTIDE SEQUENCE</scope>
    <source>
        <strain evidence="1">IBT 17514</strain>
    </source>
</reference>
<accession>A0AAD6HH34</accession>
<dbReference type="SUPFAM" id="SSF52540">
    <property type="entry name" value="P-loop containing nucleoside triphosphate hydrolases"/>
    <property type="match status" value="1"/>
</dbReference>
<reference evidence="1" key="2">
    <citation type="submission" date="2023-01" db="EMBL/GenBank/DDBJ databases">
        <authorList>
            <person name="Petersen C."/>
        </authorList>
    </citation>
    <scope>NUCLEOTIDE SEQUENCE</scope>
    <source>
        <strain evidence="1">IBT 17514</strain>
    </source>
</reference>
<comment type="caution">
    <text evidence="1">The sequence shown here is derived from an EMBL/GenBank/DDBJ whole genome shotgun (WGS) entry which is preliminary data.</text>
</comment>